<organism evidence="5 6">
    <name type="scientific">Lymnaea stagnalis</name>
    <name type="common">Great pond snail</name>
    <name type="synonym">Helix stagnalis</name>
    <dbReference type="NCBI Taxonomy" id="6523"/>
    <lineage>
        <taxon>Eukaryota</taxon>
        <taxon>Metazoa</taxon>
        <taxon>Spiralia</taxon>
        <taxon>Lophotrochozoa</taxon>
        <taxon>Mollusca</taxon>
        <taxon>Gastropoda</taxon>
        <taxon>Heterobranchia</taxon>
        <taxon>Euthyneura</taxon>
        <taxon>Panpulmonata</taxon>
        <taxon>Hygrophila</taxon>
        <taxon>Lymnaeoidea</taxon>
        <taxon>Lymnaeidae</taxon>
        <taxon>Lymnaea</taxon>
    </lineage>
</organism>
<dbReference type="Pfam" id="PF25555">
    <property type="entry name" value="RAB3A-like_C"/>
    <property type="match status" value="1"/>
</dbReference>
<comment type="caution">
    <text evidence="5">The sequence shown here is derived from an EMBL/GenBank/DDBJ whole genome shotgun (WGS) entry which is preliminary data.</text>
</comment>
<feature type="compositionally biased region" description="Basic and acidic residues" evidence="4">
    <location>
        <begin position="373"/>
        <end position="389"/>
    </location>
</feature>
<evidence type="ECO:0008006" key="7">
    <source>
        <dbReference type="Google" id="ProtNLM"/>
    </source>
</evidence>
<dbReference type="PANTHER" id="PTHR14430">
    <property type="entry name" value="RABIN3-RELATED"/>
    <property type="match status" value="1"/>
</dbReference>
<evidence type="ECO:0000313" key="5">
    <source>
        <dbReference type="EMBL" id="CAL1528925.1"/>
    </source>
</evidence>
<keyword evidence="6" id="KW-1185">Reference proteome</keyword>
<dbReference type="EMBL" id="CAXITT010000040">
    <property type="protein sequence ID" value="CAL1528925.1"/>
    <property type="molecule type" value="Genomic_DNA"/>
</dbReference>
<keyword evidence="1 3" id="KW-0175">Coiled coil</keyword>
<protein>
    <recommendedName>
        <fullName evidence="7">GDP/GTP exchange factor Sec2 N-terminal domain-containing protein</fullName>
    </recommendedName>
</protein>
<feature type="coiled-coil region" evidence="3">
    <location>
        <begin position="297"/>
        <end position="331"/>
    </location>
</feature>
<dbReference type="SUPFAM" id="SSF144284">
    <property type="entry name" value="Sec2 N-terminal region"/>
    <property type="match status" value="1"/>
</dbReference>
<feature type="compositionally biased region" description="Polar residues" evidence="4">
    <location>
        <begin position="192"/>
        <end position="204"/>
    </location>
</feature>
<dbReference type="GO" id="GO:0070319">
    <property type="term" value="C:Golgi to plasma membrane transport vesicle"/>
    <property type="evidence" value="ECO:0007669"/>
    <property type="project" value="TreeGrafter"/>
</dbReference>
<dbReference type="InterPro" id="IPR040351">
    <property type="entry name" value="RAB3IL/RAB3IP/Sec2"/>
</dbReference>
<gene>
    <name evidence="5" type="ORF">GSLYS_00003095001</name>
</gene>
<dbReference type="PANTHER" id="PTHR14430:SF0">
    <property type="entry name" value="SEC2P DOMAIN-CONTAINING PROTEIN"/>
    <property type="match status" value="1"/>
</dbReference>
<evidence type="ECO:0000256" key="4">
    <source>
        <dbReference type="SAM" id="MobiDB-lite"/>
    </source>
</evidence>
<dbReference type="AlphaFoldDB" id="A0AAV2H6Y0"/>
<feature type="coiled-coil region" evidence="3">
    <location>
        <begin position="240"/>
        <end position="267"/>
    </location>
</feature>
<evidence type="ECO:0000256" key="2">
    <source>
        <dbReference type="ARBA" id="ARBA00025794"/>
    </source>
</evidence>
<feature type="region of interest" description="Disordered" evidence="4">
    <location>
        <begin position="335"/>
        <end position="389"/>
    </location>
</feature>
<name>A0AAV2H6Y0_LYMST</name>
<dbReference type="Gene3D" id="1.20.5.4880">
    <property type="match status" value="1"/>
</dbReference>
<reference evidence="5 6" key="1">
    <citation type="submission" date="2024-04" db="EMBL/GenBank/DDBJ databases">
        <authorList>
            <consortium name="Genoscope - CEA"/>
            <person name="William W."/>
        </authorList>
    </citation>
    <scope>NUCLEOTIDE SEQUENCE [LARGE SCALE GENOMIC DNA]</scope>
</reference>
<feature type="region of interest" description="Disordered" evidence="4">
    <location>
        <begin position="22"/>
        <end position="66"/>
    </location>
</feature>
<dbReference type="GO" id="GO:0006887">
    <property type="term" value="P:exocytosis"/>
    <property type="evidence" value="ECO:0007669"/>
    <property type="project" value="TreeGrafter"/>
</dbReference>
<feature type="region of interest" description="Disordered" evidence="4">
    <location>
        <begin position="192"/>
        <end position="212"/>
    </location>
</feature>
<dbReference type="Proteomes" id="UP001497497">
    <property type="component" value="Unassembled WGS sequence"/>
</dbReference>
<comment type="similarity">
    <text evidence="2">Belongs to the SEC2 family.</text>
</comment>
<feature type="compositionally biased region" description="Polar residues" evidence="4">
    <location>
        <begin position="22"/>
        <end position="49"/>
    </location>
</feature>
<evidence type="ECO:0000256" key="1">
    <source>
        <dbReference type="ARBA" id="ARBA00023054"/>
    </source>
</evidence>
<evidence type="ECO:0000256" key="3">
    <source>
        <dbReference type="SAM" id="Coils"/>
    </source>
</evidence>
<accession>A0AAV2H6Y0</accession>
<dbReference type="GO" id="GO:0005085">
    <property type="term" value="F:guanyl-nucleotide exchange factor activity"/>
    <property type="evidence" value="ECO:0007669"/>
    <property type="project" value="InterPro"/>
</dbReference>
<evidence type="ECO:0000313" key="6">
    <source>
        <dbReference type="Proteomes" id="UP001497497"/>
    </source>
</evidence>
<proteinExistence type="inferred from homology"/>
<sequence length="540" mass="60906">MSRSQQMPSVVLNQCDQMSEATKFSAEQNNTALKASVGRSNSAPQSKNRFTGEKMGLSSKPAADMSPKRLVSNGSHNSLSDGVVLHVDQEQAGTSVVSSHVVPSATKFYHKEDTPMVRSEPKPDDVWQRREKFGASGRSQELDSPQLIKRNGTLFENSNASAESVKGATTNLESIESNKVTSSRESCNSTLNNWGDSGTHQSGPENPETDCRKHTQRYPFRQAHSEVILPSASERRLSLAHVKEKGYARLEEELMKAQKALEMKDEEVGELRGIRERLMKEVSDFTAALFEEVNSQLNSAALSEQQAKKQLQEANTKIDVLIAEVAALKDLVLTSTPSSPNKHLHPQIDSPKKEKGGKPFWKTHRRSTSHHQFTKESREKAEATQHHSQLKEMDTVAFDEFSRWRLQPTMEFTGQFFTRVQQEDIHPCLNFKNTRLADRILQSVKNNTLSIEPIPGDHSFPRKCCLSDTHKLCNYKIKFEGDEEWYSISQMSRNRIAVVCDFFSYLRYIVQGLVKCSDKDMYAELVRLRGQMALARLGLI</sequence>